<protein>
    <recommendedName>
        <fullName evidence="2">DUF4178 domain-containing protein</fullName>
    </recommendedName>
</protein>
<accession>A0ABQ1U9Z5</accession>
<organism evidence="3 4">
    <name type="scientific">Hymenobacter cavernae</name>
    <dbReference type="NCBI Taxonomy" id="2044852"/>
    <lineage>
        <taxon>Bacteria</taxon>
        <taxon>Pseudomonadati</taxon>
        <taxon>Bacteroidota</taxon>
        <taxon>Cytophagia</taxon>
        <taxon>Cytophagales</taxon>
        <taxon>Hymenobacteraceae</taxon>
        <taxon>Hymenobacter</taxon>
    </lineage>
</organism>
<gene>
    <name evidence="3" type="ORF">GCM10011383_25170</name>
</gene>
<name>A0ABQ1U9Z5_9BACT</name>
<keyword evidence="1" id="KW-0812">Transmembrane</keyword>
<sequence length="367" mass="41856">MPDGLTYRVIGYMARKEAKNTEVEYKWGEYTLFSLPDKYAQLAIYEGHWMFIKAAQQNYRVGQPASRYGYVEADNTTYMLYNRYSPRIMYAVGEFDWDIREDENLNVNEFVAPPYMLVEERKADKTSNWYKAEHVNSKQIAKAFDIERYALPDPLGVGAIEPAPGQKTWPALKSFTLLLALLVVATQLILLGIRPERQLLTQQFHSRLDASLPTTGSAGSEAVIVSTSFQVEGPAALSVQMRSTLDNQWLELPVSLINEKTGQSYEFSKALEYYHGYEGGESWSEGSQEQEATLGKIPTGRYHLNIYPTSEVGLDLPIYLSVSQQSSLHSNAILLLLILLIYPGIQFWRRSYHERQRWENSDFGPTT</sequence>
<dbReference type="Pfam" id="PF13785">
    <property type="entry name" value="DUF4178"/>
    <property type="match status" value="1"/>
</dbReference>
<feature type="transmembrane region" description="Helical" evidence="1">
    <location>
        <begin position="328"/>
        <end position="348"/>
    </location>
</feature>
<evidence type="ECO:0000313" key="3">
    <source>
        <dbReference type="EMBL" id="GGF12983.1"/>
    </source>
</evidence>
<evidence type="ECO:0000256" key="1">
    <source>
        <dbReference type="SAM" id="Phobius"/>
    </source>
</evidence>
<evidence type="ECO:0000313" key="4">
    <source>
        <dbReference type="Proteomes" id="UP000632273"/>
    </source>
</evidence>
<evidence type="ECO:0000259" key="2">
    <source>
        <dbReference type="Pfam" id="PF13785"/>
    </source>
</evidence>
<feature type="domain" description="DUF4178" evidence="2">
    <location>
        <begin position="3"/>
        <end position="136"/>
    </location>
</feature>
<dbReference type="Proteomes" id="UP000632273">
    <property type="component" value="Unassembled WGS sequence"/>
</dbReference>
<keyword evidence="1" id="KW-1133">Transmembrane helix</keyword>
<reference evidence="4" key="1">
    <citation type="journal article" date="2019" name="Int. J. Syst. Evol. Microbiol.">
        <title>The Global Catalogue of Microorganisms (GCM) 10K type strain sequencing project: providing services to taxonomists for standard genome sequencing and annotation.</title>
        <authorList>
            <consortium name="The Broad Institute Genomics Platform"/>
            <consortium name="The Broad Institute Genome Sequencing Center for Infectious Disease"/>
            <person name="Wu L."/>
            <person name="Ma J."/>
        </authorList>
    </citation>
    <scope>NUCLEOTIDE SEQUENCE [LARGE SCALE GENOMIC DNA]</scope>
    <source>
        <strain evidence="4">CGMCC 1.15197</strain>
    </source>
</reference>
<keyword evidence="1" id="KW-0472">Membrane</keyword>
<comment type="caution">
    <text evidence="3">The sequence shown here is derived from an EMBL/GenBank/DDBJ whole genome shotgun (WGS) entry which is preliminary data.</text>
</comment>
<keyword evidence="4" id="KW-1185">Reference proteome</keyword>
<proteinExistence type="predicted"/>
<dbReference type="RefSeq" id="WP_229755259.1">
    <property type="nucleotide sequence ID" value="NZ_BMHT01000004.1"/>
</dbReference>
<dbReference type="InterPro" id="IPR025235">
    <property type="entry name" value="DUF4178"/>
</dbReference>
<dbReference type="EMBL" id="BMHT01000004">
    <property type="protein sequence ID" value="GGF12983.1"/>
    <property type="molecule type" value="Genomic_DNA"/>
</dbReference>